<evidence type="ECO:0000256" key="1">
    <source>
        <dbReference type="SAM" id="Phobius"/>
    </source>
</evidence>
<evidence type="ECO:0000313" key="4">
    <source>
        <dbReference type="Proteomes" id="UP000033428"/>
    </source>
</evidence>
<evidence type="ECO:0000313" key="3">
    <source>
        <dbReference type="EMBL" id="KJJ84205.1"/>
    </source>
</evidence>
<evidence type="ECO:0000313" key="2">
    <source>
        <dbReference type="EMBL" id="KJJ83445.1"/>
    </source>
</evidence>
<name>A0A0F0CPU4_9BACT</name>
<keyword evidence="1" id="KW-0812">Transmembrane</keyword>
<protein>
    <submittedName>
        <fullName evidence="2">Uncharacterized protein</fullName>
    </submittedName>
</protein>
<feature type="transmembrane region" description="Helical" evidence="1">
    <location>
        <begin position="21"/>
        <end position="41"/>
    </location>
</feature>
<accession>A0A0F0CPU4</accession>
<dbReference type="EMBL" id="JYNY01000384">
    <property type="protein sequence ID" value="KJJ84205.1"/>
    <property type="molecule type" value="Genomic_DNA"/>
</dbReference>
<proteinExistence type="predicted"/>
<comment type="caution">
    <text evidence="2">The sequence shown here is derived from an EMBL/GenBank/DDBJ whole genome shotgun (WGS) entry which is preliminary data.</text>
</comment>
<keyword evidence="1" id="KW-1133">Transmembrane helix</keyword>
<organism evidence="2 4">
    <name type="scientific">Candidatus Omnitrophus magneticus</name>
    <dbReference type="NCBI Taxonomy" id="1609969"/>
    <lineage>
        <taxon>Bacteria</taxon>
        <taxon>Pseudomonadati</taxon>
        <taxon>Candidatus Omnitrophota</taxon>
        <taxon>Candidatus Omnitrophus</taxon>
    </lineage>
</organism>
<reference evidence="2 4" key="1">
    <citation type="submission" date="2015-02" db="EMBL/GenBank/DDBJ databases">
        <title>Single-cell genomics of uncultivated deep-branching MTB reveals a conserved set of magnetosome genes.</title>
        <authorList>
            <person name="Kolinko S."/>
            <person name="Richter M."/>
            <person name="Glockner F.O."/>
            <person name="Brachmann A."/>
            <person name="Schuler D."/>
        </authorList>
    </citation>
    <scope>NUCLEOTIDE SEQUENCE [LARGE SCALE GENOMIC DNA]</scope>
    <source>
        <strain evidence="2">SKK-01</strain>
    </source>
</reference>
<dbReference type="EMBL" id="JYNY01000580">
    <property type="protein sequence ID" value="KJJ83445.1"/>
    <property type="molecule type" value="Genomic_DNA"/>
</dbReference>
<gene>
    <name evidence="3" type="ORF">OMAG_001928</name>
    <name evidence="2" type="ORF">OMAG_002687</name>
</gene>
<dbReference type="Proteomes" id="UP000033428">
    <property type="component" value="Unassembled WGS sequence"/>
</dbReference>
<keyword evidence="4" id="KW-1185">Reference proteome</keyword>
<keyword evidence="1" id="KW-0472">Membrane</keyword>
<sequence length="92" mass="9929">MSKNTGLNNPSLSLGTSIRNILLIPFTLAEVNPFLLLVVSFSPRSPCPYPKKPCCSALRIVSKTVFKTPGITDSLSPAYCKKSSIPFSKNAL</sequence>
<dbReference type="AlphaFoldDB" id="A0A0F0CPU4"/>